<evidence type="ECO:0008006" key="3">
    <source>
        <dbReference type="Google" id="ProtNLM"/>
    </source>
</evidence>
<dbReference type="Proteomes" id="UP000642920">
    <property type="component" value="Unassembled WGS sequence"/>
</dbReference>
<organism evidence="1 2">
    <name type="scientific">Marivirga atlantica</name>
    <dbReference type="NCBI Taxonomy" id="1548457"/>
    <lineage>
        <taxon>Bacteria</taxon>
        <taxon>Pseudomonadati</taxon>
        <taxon>Bacteroidota</taxon>
        <taxon>Cytophagia</taxon>
        <taxon>Cytophagales</taxon>
        <taxon>Marivirgaceae</taxon>
        <taxon>Marivirga</taxon>
    </lineage>
</organism>
<dbReference type="EMBL" id="JAERQG010000001">
    <property type="protein sequence ID" value="MBL0764889.1"/>
    <property type="molecule type" value="Genomic_DNA"/>
</dbReference>
<keyword evidence="2" id="KW-1185">Reference proteome</keyword>
<accession>A0A937AFZ9</accession>
<dbReference type="AlphaFoldDB" id="A0A937AFZ9"/>
<sequence length="230" mass="25443">MLQTIHKIAFIAVISAMSLITVINHSYAQEFSLYGDIGYNYGFKNTNMDYAGNDVMYGYGSGLGISFGVQLDSELPIFLYAGAGINFALALQYENINGVSNKSSFNFNYKSLSLGIGHVFRFEDQGALYGIRAHGGLDYNLPAEASQTENNNYNGDVAYGNSIGYQFGAKLSLVYKEVFFIEPGFTFRNANFQYSSYDWNEGNGRPNNFMLSPNANHLAISLTVRKMLGN</sequence>
<reference evidence="1" key="1">
    <citation type="submission" date="2021-01" db="EMBL/GenBank/DDBJ databases">
        <title>Marivirga sp. nov., isolated from intertidal surface sediments.</title>
        <authorList>
            <person name="Zhang M."/>
        </authorList>
    </citation>
    <scope>NUCLEOTIDE SEQUENCE</scope>
    <source>
        <strain evidence="1">SM1354</strain>
    </source>
</reference>
<dbReference type="RefSeq" id="WP_201918895.1">
    <property type="nucleotide sequence ID" value="NZ_JAERQG010000001.1"/>
</dbReference>
<evidence type="ECO:0000313" key="1">
    <source>
        <dbReference type="EMBL" id="MBL0764889.1"/>
    </source>
</evidence>
<gene>
    <name evidence="1" type="ORF">JKP34_06480</name>
</gene>
<proteinExistence type="predicted"/>
<name>A0A937AFZ9_9BACT</name>
<protein>
    <recommendedName>
        <fullName evidence="3">Outer membrane protein beta-barrel domain-containing protein</fullName>
    </recommendedName>
</protein>
<evidence type="ECO:0000313" key="2">
    <source>
        <dbReference type="Proteomes" id="UP000642920"/>
    </source>
</evidence>
<comment type="caution">
    <text evidence="1">The sequence shown here is derived from an EMBL/GenBank/DDBJ whole genome shotgun (WGS) entry which is preliminary data.</text>
</comment>